<dbReference type="AlphaFoldDB" id="A0AB40CL31"/>
<dbReference type="InterPro" id="IPR011990">
    <property type="entry name" value="TPR-like_helical_dom_sf"/>
</dbReference>
<dbReference type="InterPro" id="IPR032867">
    <property type="entry name" value="DYW_dom"/>
</dbReference>
<dbReference type="PANTHER" id="PTHR47926">
    <property type="entry name" value="PENTATRICOPEPTIDE REPEAT-CONTAINING PROTEIN"/>
    <property type="match status" value="1"/>
</dbReference>
<name>A0AB40CL31_DIOCR</name>
<keyword evidence="1" id="KW-0677">Repeat</keyword>
<evidence type="ECO:0000259" key="2">
    <source>
        <dbReference type="Pfam" id="PF14432"/>
    </source>
</evidence>
<dbReference type="PANTHER" id="PTHR47926:SF505">
    <property type="entry name" value="PENTATRICOPEPTIDE REPEAT (PPR) SUPERFAMILY PROTEIN"/>
    <property type="match status" value="1"/>
</dbReference>
<sequence length="256" mass="28750">MKMIQSPSATSSFSNKISFSSPLSLRSSKPSSAISFASSNHGHQSSTLESLCKQGKLNEAFQTIHQMEIQGHAAKPSTLVLLLQACAETRSLLSVKKAHQCIVRSSRSKCSKTLVHKLAEVYCKLGSIEDARKVLDEMPAKQKVNKKQVFAKVRELHEQMRAVGYVPDTRYVLHDIDEEAKRRALMYHSERLAIVYGLMNTPPGTTLRVMKNLRICGDCHNAIKIISEIVGREIIVRDNKRFHHFNHGVCSCGDYW</sequence>
<gene>
    <name evidence="4" type="primary">LOC120277962</name>
</gene>
<evidence type="ECO:0000313" key="3">
    <source>
        <dbReference type="Proteomes" id="UP001515500"/>
    </source>
</evidence>
<dbReference type="GeneID" id="120277962"/>
<dbReference type="Pfam" id="PF14432">
    <property type="entry name" value="DYW_deaminase"/>
    <property type="match status" value="1"/>
</dbReference>
<keyword evidence="3" id="KW-1185">Reference proteome</keyword>
<dbReference type="InterPro" id="IPR002885">
    <property type="entry name" value="PPR_rpt"/>
</dbReference>
<dbReference type="Proteomes" id="UP001515500">
    <property type="component" value="Chromosome 15"/>
</dbReference>
<accession>A0AB40CL31</accession>
<dbReference type="RefSeq" id="XP_039140775.1">
    <property type="nucleotide sequence ID" value="XM_039284841.1"/>
</dbReference>
<dbReference type="GO" id="GO:0008270">
    <property type="term" value="F:zinc ion binding"/>
    <property type="evidence" value="ECO:0007669"/>
    <property type="project" value="InterPro"/>
</dbReference>
<dbReference type="NCBIfam" id="TIGR00756">
    <property type="entry name" value="PPR"/>
    <property type="match status" value="1"/>
</dbReference>
<dbReference type="GO" id="GO:0003723">
    <property type="term" value="F:RNA binding"/>
    <property type="evidence" value="ECO:0007669"/>
    <property type="project" value="InterPro"/>
</dbReference>
<evidence type="ECO:0000313" key="4">
    <source>
        <dbReference type="RefSeq" id="XP_039140775.1"/>
    </source>
</evidence>
<dbReference type="Pfam" id="PF01535">
    <property type="entry name" value="PPR"/>
    <property type="match status" value="2"/>
</dbReference>
<feature type="domain" description="DYW" evidence="2">
    <location>
        <begin position="164"/>
        <end position="256"/>
    </location>
</feature>
<dbReference type="InterPro" id="IPR046960">
    <property type="entry name" value="PPR_At4g14850-like_plant"/>
</dbReference>
<organism evidence="3 4">
    <name type="scientific">Dioscorea cayennensis subsp. rotundata</name>
    <name type="common">White Guinea yam</name>
    <name type="synonym">Dioscorea rotundata</name>
    <dbReference type="NCBI Taxonomy" id="55577"/>
    <lineage>
        <taxon>Eukaryota</taxon>
        <taxon>Viridiplantae</taxon>
        <taxon>Streptophyta</taxon>
        <taxon>Embryophyta</taxon>
        <taxon>Tracheophyta</taxon>
        <taxon>Spermatophyta</taxon>
        <taxon>Magnoliopsida</taxon>
        <taxon>Liliopsida</taxon>
        <taxon>Dioscoreales</taxon>
        <taxon>Dioscoreaceae</taxon>
        <taxon>Dioscorea</taxon>
    </lineage>
</organism>
<dbReference type="GO" id="GO:0009451">
    <property type="term" value="P:RNA modification"/>
    <property type="evidence" value="ECO:0007669"/>
    <property type="project" value="InterPro"/>
</dbReference>
<protein>
    <submittedName>
        <fullName evidence="4">Pentatricopeptide repeat-containing protein At3g23330</fullName>
    </submittedName>
</protein>
<evidence type="ECO:0000256" key="1">
    <source>
        <dbReference type="ARBA" id="ARBA00022737"/>
    </source>
</evidence>
<dbReference type="Gene3D" id="1.25.40.10">
    <property type="entry name" value="Tetratricopeptide repeat domain"/>
    <property type="match status" value="1"/>
</dbReference>
<proteinExistence type="predicted"/>
<reference evidence="4" key="1">
    <citation type="submission" date="2025-08" db="UniProtKB">
        <authorList>
            <consortium name="RefSeq"/>
        </authorList>
    </citation>
    <scope>IDENTIFICATION</scope>
</reference>